<feature type="compositionally biased region" description="Polar residues" evidence="1">
    <location>
        <begin position="12"/>
        <end position="24"/>
    </location>
</feature>
<gene>
    <name evidence="3" type="ORF">BD410DRAFT_796401</name>
</gene>
<organism evidence="3 4">
    <name type="scientific">Rickenella mellea</name>
    <dbReference type="NCBI Taxonomy" id="50990"/>
    <lineage>
        <taxon>Eukaryota</taxon>
        <taxon>Fungi</taxon>
        <taxon>Dikarya</taxon>
        <taxon>Basidiomycota</taxon>
        <taxon>Agaricomycotina</taxon>
        <taxon>Agaricomycetes</taxon>
        <taxon>Hymenochaetales</taxon>
        <taxon>Rickenellaceae</taxon>
        <taxon>Rickenella</taxon>
    </lineage>
</organism>
<evidence type="ECO:0000313" key="4">
    <source>
        <dbReference type="Proteomes" id="UP000294933"/>
    </source>
</evidence>
<dbReference type="Gene3D" id="3.30.710.10">
    <property type="entry name" value="Potassium Channel Kv1.1, Chain A"/>
    <property type="match status" value="1"/>
</dbReference>
<evidence type="ECO:0000259" key="2">
    <source>
        <dbReference type="PROSITE" id="PS50097"/>
    </source>
</evidence>
<dbReference type="OrthoDB" id="3266199at2759"/>
<accession>A0A4Y7PK24</accession>
<dbReference type="InterPro" id="IPR000210">
    <property type="entry name" value="BTB/POZ_dom"/>
</dbReference>
<dbReference type="SUPFAM" id="SSF54695">
    <property type="entry name" value="POZ domain"/>
    <property type="match status" value="1"/>
</dbReference>
<proteinExistence type="predicted"/>
<evidence type="ECO:0000256" key="1">
    <source>
        <dbReference type="SAM" id="MobiDB-lite"/>
    </source>
</evidence>
<dbReference type="VEuPathDB" id="FungiDB:BD410DRAFT_796401"/>
<dbReference type="EMBL" id="ML170275">
    <property type="protein sequence ID" value="TDL15438.1"/>
    <property type="molecule type" value="Genomic_DNA"/>
</dbReference>
<dbReference type="STRING" id="50990.A0A4Y7PK24"/>
<dbReference type="InterPro" id="IPR011333">
    <property type="entry name" value="SKP1/BTB/POZ_sf"/>
</dbReference>
<sequence>MANQPIGHAHRSSQPNSSTTQFHPSYSDPDADIILQSDDGVMFRVHSLIMKMASGFFRDMLGLPGSHVDQAPIMVTESSPTVAVLLSMIYPSIGISQIDPVYIWDTLKAADKYDMPSVLLTMGHLIGVYSRAGDTDPIKTYAYACRYGWEDVAKVASTRTLDMNLSSLSVADISLMDSASLFRLQSLHRSRRDVLLELMDIEVGSASTHVVFHRCGNKERPFDSLWGCCAARGKSQFWIVAKHMVSQEMEKCPLGRNLRLEEFWNRPELTPLWKVIDHPGCKCGNRCMVFDKKATMKEVMRVLDSDQLPLTI</sequence>
<dbReference type="CDD" id="cd18186">
    <property type="entry name" value="BTB_POZ_ZBTB_KLHL-like"/>
    <property type="match status" value="1"/>
</dbReference>
<reference evidence="3 4" key="1">
    <citation type="submission" date="2018-06" db="EMBL/GenBank/DDBJ databases">
        <title>A transcriptomic atlas of mushroom development highlights an independent origin of complex multicellularity.</title>
        <authorList>
            <consortium name="DOE Joint Genome Institute"/>
            <person name="Krizsan K."/>
            <person name="Almasi E."/>
            <person name="Merenyi Z."/>
            <person name="Sahu N."/>
            <person name="Viragh M."/>
            <person name="Koszo T."/>
            <person name="Mondo S."/>
            <person name="Kiss B."/>
            <person name="Balint B."/>
            <person name="Kues U."/>
            <person name="Barry K."/>
            <person name="Hegedus J.C."/>
            <person name="Henrissat B."/>
            <person name="Johnson J."/>
            <person name="Lipzen A."/>
            <person name="Ohm R."/>
            <person name="Nagy I."/>
            <person name="Pangilinan J."/>
            <person name="Yan J."/>
            <person name="Xiong Y."/>
            <person name="Grigoriev I.V."/>
            <person name="Hibbett D.S."/>
            <person name="Nagy L.G."/>
        </authorList>
    </citation>
    <scope>NUCLEOTIDE SEQUENCE [LARGE SCALE GENOMIC DNA]</scope>
    <source>
        <strain evidence="3 4">SZMC22713</strain>
    </source>
</reference>
<feature type="region of interest" description="Disordered" evidence="1">
    <location>
        <begin position="1"/>
        <end position="24"/>
    </location>
</feature>
<dbReference type="AlphaFoldDB" id="A0A4Y7PK24"/>
<dbReference type="Pfam" id="PF00651">
    <property type="entry name" value="BTB"/>
    <property type="match status" value="1"/>
</dbReference>
<dbReference type="PROSITE" id="PS50097">
    <property type="entry name" value="BTB"/>
    <property type="match status" value="1"/>
</dbReference>
<dbReference type="Proteomes" id="UP000294933">
    <property type="component" value="Unassembled WGS sequence"/>
</dbReference>
<protein>
    <recommendedName>
        <fullName evidence="2">BTB domain-containing protein</fullName>
    </recommendedName>
</protein>
<dbReference type="SMART" id="SM00225">
    <property type="entry name" value="BTB"/>
    <property type="match status" value="1"/>
</dbReference>
<feature type="domain" description="BTB" evidence="2">
    <location>
        <begin position="31"/>
        <end position="90"/>
    </location>
</feature>
<evidence type="ECO:0000313" key="3">
    <source>
        <dbReference type="EMBL" id="TDL15438.1"/>
    </source>
</evidence>
<keyword evidence="4" id="KW-1185">Reference proteome</keyword>
<name>A0A4Y7PK24_9AGAM</name>